<evidence type="ECO:0000256" key="1">
    <source>
        <dbReference type="SAM" id="MobiDB-lite"/>
    </source>
</evidence>
<reference evidence="2 3" key="1">
    <citation type="journal article" date="2021" name="Elife">
        <title>Chloroplast acquisition without the gene transfer in kleptoplastic sea slugs, Plakobranchus ocellatus.</title>
        <authorList>
            <person name="Maeda T."/>
            <person name="Takahashi S."/>
            <person name="Yoshida T."/>
            <person name="Shimamura S."/>
            <person name="Takaki Y."/>
            <person name="Nagai Y."/>
            <person name="Toyoda A."/>
            <person name="Suzuki Y."/>
            <person name="Arimoto A."/>
            <person name="Ishii H."/>
            <person name="Satoh N."/>
            <person name="Nishiyama T."/>
            <person name="Hasebe M."/>
            <person name="Maruyama T."/>
            <person name="Minagawa J."/>
            <person name="Obokata J."/>
            <person name="Shigenobu S."/>
        </authorList>
    </citation>
    <scope>NUCLEOTIDE SEQUENCE [LARGE SCALE GENOMIC DNA]</scope>
</reference>
<gene>
    <name evidence="2" type="ORF">PoB_007064900</name>
</gene>
<proteinExistence type="predicted"/>
<dbReference type="Proteomes" id="UP000735302">
    <property type="component" value="Unassembled WGS sequence"/>
</dbReference>
<feature type="compositionally biased region" description="Basic and acidic residues" evidence="1">
    <location>
        <begin position="26"/>
        <end position="35"/>
    </location>
</feature>
<sequence>MKPPRDLQGPLYRGFQPRHRSPGLKEGLKARDHPDLDSGKKSTFVELYPIFSQNCIFDRFSTVTFSLNFLPFGINWEGQFVECGKMLHLSLLH</sequence>
<protein>
    <submittedName>
        <fullName evidence="2">Orphan G-protein coupled receptor 30</fullName>
    </submittedName>
</protein>
<comment type="caution">
    <text evidence="2">The sequence shown here is derived from an EMBL/GenBank/DDBJ whole genome shotgun (WGS) entry which is preliminary data.</text>
</comment>
<evidence type="ECO:0000313" key="2">
    <source>
        <dbReference type="EMBL" id="GFO44144.1"/>
    </source>
</evidence>
<dbReference type="EMBL" id="BLXT01007928">
    <property type="protein sequence ID" value="GFO44144.1"/>
    <property type="molecule type" value="Genomic_DNA"/>
</dbReference>
<organism evidence="2 3">
    <name type="scientific">Plakobranchus ocellatus</name>
    <dbReference type="NCBI Taxonomy" id="259542"/>
    <lineage>
        <taxon>Eukaryota</taxon>
        <taxon>Metazoa</taxon>
        <taxon>Spiralia</taxon>
        <taxon>Lophotrochozoa</taxon>
        <taxon>Mollusca</taxon>
        <taxon>Gastropoda</taxon>
        <taxon>Heterobranchia</taxon>
        <taxon>Euthyneura</taxon>
        <taxon>Panpulmonata</taxon>
        <taxon>Sacoglossa</taxon>
        <taxon>Placobranchoidea</taxon>
        <taxon>Plakobranchidae</taxon>
        <taxon>Plakobranchus</taxon>
    </lineage>
</organism>
<keyword evidence="2" id="KW-0675">Receptor</keyword>
<dbReference type="AlphaFoldDB" id="A0AAV4DJD7"/>
<name>A0AAV4DJD7_9GAST</name>
<evidence type="ECO:0000313" key="3">
    <source>
        <dbReference type="Proteomes" id="UP000735302"/>
    </source>
</evidence>
<accession>A0AAV4DJD7</accession>
<feature type="region of interest" description="Disordered" evidence="1">
    <location>
        <begin position="1"/>
        <end position="35"/>
    </location>
</feature>
<keyword evidence="3" id="KW-1185">Reference proteome</keyword>